<dbReference type="Proteomes" id="UP000001732">
    <property type="component" value="Chromosome"/>
</dbReference>
<dbReference type="OrthoDB" id="9809023at2"/>
<dbReference type="PANTHER" id="PTHR36441">
    <property type="entry name" value="HYPOTHETICAL CYTOSOLIC PROTEIN"/>
    <property type="match status" value="1"/>
</dbReference>
<dbReference type="RefSeq" id="WP_012544641.1">
    <property type="nucleotide sequence ID" value="NC_011295.1"/>
</dbReference>
<keyword evidence="2" id="KW-1185">Reference proteome</keyword>
<dbReference type="Gene3D" id="3.30.70.1120">
    <property type="entry name" value="TT1725-like"/>
    <property type="match status" value="1"/>
</dbReference>
<dbReference type="PANTHER" id="PTHR36441:SF1">
    <property type="entry name" value="DUF503 DOMAIN-CONTAINING PROTEIN"/>
    <property type="match status" value="1"/>
</dbReference>
<dbReference type="SUPFAM" id="SSF103007">
    <property type="entry name" value="Hypothetical protein TT1725"/>
    <property type="match status" value="1"/>
</dbReference>
<protein>
    <recommendedName>
        <fullName evidence="3">DUF503 domain-containing protein</fullName>
    </recommendedName>
</protein>
<reference evidence="1 2" key="2">
    <citation type="journal article" date="2014" name="Genome Announc.">
        <title>Complete Genome Sequence of Coprothermobacter proteolyticus DSM 5265.</title>
        <authorList>
            <person name="Alexiev A."/>
            <person name="Coil D.A."/>
            <person name="Badger J.H."/>
            <person name="Enticknap J."/>
            <person name="Ward N."/>
            <person name="Robb F.T."/>
            <person name="Eisen J.A."/>
        </authorList>
    </citation>
    <scope>NUCLEOTIDE SEQUENCE [LARGE SCALE GENOMIC DNA]</scope>
    <source>
        <strain evidence="2">ATCC 35245 / DSM 5265 / OCM 4 / BT</strain>
    </source>
</reference>
<reference evidence="2" key="1">
    <citation type="submission" date="2008-08" db="EMBL/GenBank/DDBJ databases">
        <title>The complete genome sequence of Coprothermobacter proteolyticus strain ATCC 5245 / DSM 5265 / BT.</title>
        <authorList>
            <person name="Dodson R.J."/>
            <person name="Durkin A.S."/>
            <person name="Wu M."/>
            <person name="Eisen J."/>
            <person name="Sutton G."/>
        </authorList>
    </citation>
    <scope>NUCLEOTIDE SEQUENCE [LARGE SCALE GENOMIC DNA]</scope>
    <source>
        <strain evidence="2">ATCC 35245 / DSM 5265 / OCM 4 / BT</strain>
    </source>
</reference>
<organism evidence="1 2">
    <name type="scientific">Coprothermobacter proteolyticus (strain ATCC 35245 / DSM 5265 / OCM 4 / BT)</name>
    <dbReference type="NCBI Taxonomy" id="309798"/>
    <lineage>
        <taxon>Bacteria</taxon>
        <taxon>Pseudomonadati</taxon>
        <taxon>Coprothermobacterota</taxon>
        <taxon>Coprothermobacteria</taxon>
        <taxon>Coprothermobacterales</taxon>
        <taxon>Coprothermobacteraceae</taxon>
        <taxon>Coprothermobacter</taxon>
    </lineage>
</organism>
<sequence>MFVGSLRLKLLINGSRTLKDKRQVVRSILDTVRSRRNVAAAEVGSLDNTSVAELGFATVNGQMNKVRESVDWIVNFIQDNYDLEILEQEITVY</sequence>
<dbReference type="KEGG" id="cpo:COPRO5265_0945"/>
<dbReference type="EMBL" id="CP001145">
    <property type="protein sequence ID" value="ACI17990.1"/>
    <property type="molecule type" value="Genomic_DNA"/>
</dbReference>
<dbReference type="InterPro" id="IPR007546">
    <property type="entry name" value="DUF503"/>
</dbReference>
<dbReference type="InterPro" id="IPR036746">
    <property type="entry name" value="TT1725-like_sf"/>
</dbReference>
<evidence type="ECO:0000313" key="1">
    <source>
        <dbReference type="EMBL" id="ACI17990.1"/>
    </source>
</evidence>
<dbReference type="AlphaFoldDB" id="B5Y927"/>
<dbReference type="STRING" id="309798.COPRO5265_0945"/>
<accession>B5Y927</accession>
<name>B5Y927_COPPD</name>
<proteinExistence type="predicted"/>
<dbReference type="eggNOG" id="COG1550">
    <property type="taxonomic scope" value="Bacteria"/>
</dbReference>
<evidence type="ECO:0000313" key="2">
    <source>
        <dbReference type="Proteomes" id="UP000001732"/>
    </source>
</evidence>
<evidence type="ECO:0008006" key="3">
    <source>
        <dbReference type="Google" id="ProtNLM"/>
    </source>
</evidence>
<gene>
    <name evidence="1" type="ordered locus">COPRO5265_0945</name>
</gene>
<dbReference type="HOGENOM" id="CLU_149981_4_0_9"/>
<dbReference type="Pfam" id="PF04456">
    <property type="entry name" value="DUF503"/>
    <property type="match status" value="1"/>
</dbReference>